<dbReference type="EMBL" id="JAFBCF010000001">
    <property type="protein sequence ID" value="MBM7799266.1"/>
    <property type="molecule type" value="Genomic_DNA"/>
</dbReference>
<keyword evidence="1" id="KW-0472">Membrane</keyword>
<keyword evidence="3" id="KW-1185">Reference proteome</keyword>
<proteinExistence type="predicted"/>
<feature type="transmembrane region" description="Helical" evidence="1">
    <location>
        <begin position="112"/>
        <end position="135"/>
    </location>
</feature>
<comment type="caution">
    <text evidence="2">The sequence shown here is derived from an EMBL/GenBank/DDBJ whole genome shotgun (WGS) entry which is preliminary data.</text>
</comment>
<keyword evidence="1" id="KW-0812">Transmembrane</keyword>
<feature type="transmembrane region" description="Helical" evidence="1">
    <location>
        <begin position="212"/>
        <end position="233"/>
    </location>
</feature>
<reference evidence="2 3" key="1">
    <citation type="submission" date="2021-01" db="EMBL/GenBank/DDBJ databases">
        <title>Sequencing the genomes of 1000 actinobacteria strains.</title>
        <authorList>
            <person name="Klenk H.-P."/>
        </authorList>
    </citation>
    <scope>NUCLEOTIDE SEQUENCE [LARGE SCALE GENOMIC DNA]</scope>
    <source>
        <strain evidence="2 3">DSM 18662</strain>
    </source>
</reference>
<evidence type="ECO:0000313" key="2">
    <source>
        <dbReference type="EMBL" id="MBM7799266.1"/>
    </source>
</evidence>
<keyword evidence="1" id="KW-1133">Transmembrane helix</keyword>
<name>A0ABS2RJU0_9ACTN</name>
<gene>
    <name evidence="2" type="ORF">JOE57_002187</name>
</gene>
<protein>
    <recommendedName>
        <fullName evidence="4">DUF1345 domain-containing protein</fullName>
    </recommendedName>
</protein>
<sequence length="239" mass="25726">MTGRNPFDEELSHRRTAAGENRLPPAIATLVAAVAYALLPEPLLFGPRLTIPLIELALLTAVVLMNPRRMVRQSRWSRIAAVLLAALVIAANLVALGMLIRTLLVPSTSGSSLLLGAMQVWLTNVIGFGLVYWELDRGGPVARRNVRREELPPADWRFSQDENDDAVVEVSIGASAKSGWVPTFIDYLYLSLTNSSAFSPTDTMPLTTRAKILMGLEATAALLISLLVIARAVGSLAGG</sequence>
<dbReference type="Proteomes" id="UP000704762">
    <property type="component" value="Unassembled WGS sequence"/>
</dbReference>
<dbReference type="RefSeq" id="WP_338041263.1">
    <property type="nucleotide sequence ID" value="NZ_BAAAQP010000001.1"/>
</dbReference>
<accession>A0ABS2RJU0</accession>
<organism evidence="2 3">
    <name type="scientific">Microlunatus panaciterrae</name>
    <dbReference type="NCBI Taxonomy" id="400768"/>
    <lineage>
        <taxon>Bacteria</taxon>
        <taxon>Bacillati</taxon>
        <taxon>Actinomycetota</taxon>
        <taxon>Actinomycetes</taxon>
        <taxon>Propionibacteriales</taxon>
        <taxon>Propionibacteriaceae</taxon>
        <taxon>Microlunatus</taxon>
    </lineage>
</organism>
<feature type="transmembrane region" description="Helical" evidence="1">
    <location>
        <begin position="79"/>
        <end position="100"/>
    </location>
</feature>
<feature type="transmembrane region" description="Helical" evidence="1">
    <location>
        <begin position="45"/>
        <end position="67"/>
    </location>
</feature>
<feature type="transmembrane region" description="Helical" evidence="1">
    <location>
        <begin position="21"/>
        <end position="39"/>
    </location>
</feature>
<evidence type="ECO:0000313" key="3">
    <source>
        <dbReference type="Proteomes" id="UP000704762"/>
    </source>
</evidence>
<evidence type="ECO:0008006" key="4">
    <source>
        <dbReference type="Google" id="ProtNLM"/>
    </source>
</evidence>
<evidence type="ECO:0000256" key="1">
    <source>
        <dbReference type="SAM" id="Phobius"/>
    </source>
</evidence>